<keyword evidence="1" id="KW-0472">Membrane</keyword>
<accession>A0ABD4RG78</accession>
<feature type="domain" description="Putative amidase" evidence="2">
    <location>
        <begin position="251"/>
        <end position="419"/>
    </location>
</feature>
<feature type="transmembrane region" description="Helical" evidence="1">
    <location>
        <begin position="21"/>
        <end position="39"/>
    </location>
</feature>
<comment type="caution">
    <text evidence="3">The sequence shown here is derived from an EMBL/GenBank/DDBJ whole genome shotgun (WGS) entry which is preliminary data.</text>
</comment>
<gene>
    <name evidence="3" type="ORF">K4H94_04800</name>
</gene>
<protein>
    <submittedName>
        <fullName evidence="3">Amidase domain-containing protein</fullName>
    </submittedName>
</protein>
<proteinExistence type="predicted"/>
<dbReference type="PANTHER" id="PTHR40032:SF1">
    <property type="entry name" value="EXPORTED PROTEIN"/>
    <property type="match status" value="1"/>
</dbReference>
<dbReference type="KEGG" id="cchv:BTM20_11210"/>
<dbReference type="EMBL" id="JAIFTX010000008">
    <property type="protein sequence ID" value="MBX7290367.1"/>
    <property type="molecule type" value="Genomic_DNA"/>
</dbReference>
<dbReference type="AlphaFoldDB" id="A0ABD4RG78"/>
<keyword evidence="1" id="KW-1133">Transmembrane helix</keyword>
<dbReference type="Pfam" id="PF12671">
    <property type="entry name" value="Amidase_6"/>
    <property type="match status" value="1"/>
</dbReference>
<dbReference type="RefSeq" id="WP_021876431.1">
    <property type="nucleotide sequence ID" value="NZ_CP018624.1"/>
</dbReference>
<dbReference type="Proteomes" id="UP000775179">
    <property type="component" value="Unassembled WGS sequence"/>
</dbReference>
<evidence type="ECO:0000259" key="2">
    <source>
        <dbReference type="Pfam" id="PF12671"/>
    </source>
</evidence>
<name>A0ABD4RG78_9CLOT</name>
<evidence type="ECO:0000256" key="1">
    <source>
        <dbReference type="SAM" id="Phobius"/>
    </source>
</evidence>
<evidence type="ECO:0000313" key="3">
    <source>
        <dbReference type="EMBL" id="MBX7290367.1"/>
    </source>
</evidence>
<dbReference type="PANTHER" id="PTHR40032">
    <property type="entry name" value="EXPORTED PROTEIN-RELATED"/>
    <property type="match status" value="1"/>
</dbReference>
<reference evidence="3 4" key="1">
    <citation type="submission" date="2021-08" db="EMBL/GenBank/DDBJ databases">
        <title>Genome sequence analysis of Clostridium chauvoei strains of European origin and evaluation of typing options for outbreak investigations.</title>
        <authorList>
            <person name="Abdel-Glil M."/>
            <person name="Thomas P."/>
            <person name="Seyboldt C."/>
        </authorList>
    </citation>
    <scope>NUCLEOTIDE SEQUENCE [LARGE SCALE GENOMIC DNA]</scope>
    <source>
        <strain evidence="3 4">S0260-09</strain>
    </source>
</reference>
<evidence type="ECO:0000313" key="4">
    <source>
        <dbReference type="Proteomes" id="UP000775179"/>
    </source>
</evidence>
<organism evidence="3 4">
    <name type="scientific">Clostridium chauvoei</name>
    <dbReference type="NCBI Taxonomy" id="46867"/>
    <lineage>
        <taxon>Bacteria</taxon>
        <taxon>Bacillati</taxon>
        <taxon>Bacillota</taxon>
        <taxon>Clostridia</taxon>
        <taxon>Eubacteriales</taxon>
        <taxon>Clostridiaceae</taxon>
        <taxon>Clostridium</taxon>
    </lineage>
</organism>
<keyword evidence="1" id="KW-0812">Transmembrane</keyword>
<dbReference type="GeneID" id="66302443"/>
<sequence length="424" mass="49326">MRLWLQDLIKFFKNNKNFFSMFLNIFLIATLFISFLYSLSRTNKLILVPSCQFEENLEYEATANVGTFITDGEEPTEDEIITFFNELFSTRNKAFLTGNVEELYKFYDKSHTYSQYSLLHEFKRIAYLRDWANERAITFSTIESTPKIKDLKINNGTYSIVLSEEYKFKYFYKDTPDIINDFGVVLLHTVDLKRVGNSFIVQKDYYLDCFQEGLKDYKFDLTEKEIPLTKFKTYNINFNRDSLNFDSNKIYDRKAAVNYANKYCGISWANDKSKGYNSNYYVYTASCGNCTNFISQCLADKTEGGKLKQDKTWLYKPKSSKPPTVSETWVNSSKLINYLLNNNRCNLINTGNFEILMDSFPKIQPGDLISYNINNSVEHSAIITGFDNKGYPLVNANSIDKYQIPFDLGWSNDDITFSLLSITE</sequence>
<dbReference type="InterPro" id="IPR024301">
    <property type="entry name" value="Amidase_6"/>
</dbReference>